<dbReference type="Gene3D" id="3.40.50.11380">
    <property type="match status" value="1"/>
</dbReference>
<evidence type="ECO:0000256" key="4">
    <source>
        <dbReference type="ARBA" id="ARBA00022676"/>
    </source>
</evidence>
<evidence type="ECO:0000256" key="6">
    <source>
        <dbReference type="ARBA" id="ARBA00022737"/>
    </source>
</evidence>
<evidence type="ECO:0000313" key="11">
    <source>
        <dbReference type="Proteomes" id="UP000249082"/>
    </source>
</evidence>
<evidence type="ECO:0000256" key="3">
    <source>
        <dbReference type="ARBA" id="ARBA00011970"/>
    </source>
</evidence>
<dbReference type="PANTHER" id="PTHR44998:SF1">
    <property type="entry name" value="UDP-N-ACETYLGLUCOSAMINE--PEPTIDE N-ACETYLGLUCOSAMINYLTRANSFERASE 110 KDA SUBUNIT"/>
    <property type="match status" value="1"/>
</dbReference>
<dbReference type="PROSITE" id="PS50005">
    <property type="entry name" value="TPR"/>
    <property type="match status" value="5"/>
</dbReference>
<dbReference type="PROSITE" id="PS50293">
    <property type="entry name" value="TPR_REGION"/>
    <property type="match status" value="2"/>
</dbReference>
<gene>
    <name evidence="10" type="ORF">DI555_11805</name>
</gene>
<comment type="pathway">
    <text evidence="1">Protein modification; protein glycosylation.</text>
</comment>
<evidence type="ECO:0000313" key="10">
    <source>
        <dbReference type="EMBL" id="PZQ54707.1"/>
    </source>
</evidence>
<evidence type="ECO:0000256" key="8">
    <source>
        <dbReference type="PROSITE-ProRule" id="PRU00339"/>
    </source>
</evidence>
<dbReference type="Gene3D" id="3.40.50.2000">
    <property type="entry name" value="Glycogen Phosphorylase B"/>
    <property type="match status" value="1"/>
</dbReference>
<evidence type="ECO:0000256" key="5">
    <source>
        <dbReference type="ARBA" id="ARBA00022679"/>
    </source>
</evidence>
<feature type="repeat" description="TPR" evidence="8">
    <location>
        <begin position="156"/>
        <end position="189"/>
    </location>
</feature>
<reference evidence="10 11" key="1">
    <citation type="submission" date="2017-08" db="EMBL/GenBank/DDBJ databases">
        <title>Infants hospitalized years apart are colonized by the same room-sourced microbial strains.</title>
        <authorList>
            <person name="Brooks B."/>
            <person name="Olm M.R."/>
            <person name="Firek B.A."/>
            <person name="Baker R."/>
            <person name="Thomas B.C."/>
            <person name="Morowitz M.J."/>
            <person name="Banfield J.F."/>
        </authorList>
    </citation>
    <scope>NUCLEOTIDE SEQUENCE [LARGE SCALE GENOMIC DNA]</scope>
    <source>
        <strain evidence="10">S2_005_002_R2_33</strain>
    </source>
</reference>
<organism evidence="10 11">
    <name type="scientific">Novosphingobium pentaromativorans</name>
    <dbReference type="NCBI Taxonomy" id="205844"/>
    <lineage>
        <taxon>Bacteria</taxon>
        <taxon>Pseudomonadati</taxon>
        <taxon>Pseudomonadota</taxon>
        <taxon>Alphaproteobacteria</taxon>
        <taxon>Sphingomonadales</taxon>
        <taxon>Sphingomonadaceae</taxon>
        <taxon>Novosphingobium</taxon>
    </lineage>
</organism>
<dbReference type="Pfam" id="PF13374">
    <property type="entry name" value="TPR_10"/>
    <property type="match status" value="1"/>
</dbReference>
<dbReference type="Pfam" id="PF13844">
    <property type="entry name" value="Glyco_transf_41"/>
    <property type="match status" value="2"/>
</dbReference>
<comment type="caution">
    <text evidence="10">The sequence shown here is derived from an EMBL/GenBank/DDBJ whole genome shotgun (WGS) entry which is preliminary data.</text>
</comment>
<dbReference type="Gene3D" id="1.25.40.10">
    <property type="entry name" value="Tetratricopeptide repeat domain"/>
    <property type="match status" value="3"/>
</dbReference>
<sequence length="740" mass="81691">MSGLEALLIKAKGAARRGETDKARALYHEALGRFPHNGRVRAALDALDAPDGPALAELDAMIAAYRAGRMDEAAREGARLAERFPHSFAVRNLHGAALLALDRLPAAEQAFRKAIEADPEAGACRNNLAITLRRQSRFPEAEAIYREVIARLPGYADAHFNLANLLDAQERRAEAEAGFAQTVALDPDYTEAHYNLGNLLAKRGARAEAIAAYRRAVVLRPDHALAWNNMGGELLQRDRLDEALAAYARALEADPAYTQAMVNRGKALVLKGDLPEAIAAFRQAWALDPADRSALLQALFEEAHICDWKDRAQFALTDGPSAAAVQPFAALPFVDDPAHQYRRSLACAGMKFGPPPQSLPIPTLSADGRIRIGYFSADFHDHATMYLMSGLFREHDRRRFDIRFYSYGPRCDGDPSRRALRGHADAFTEIGHLTDAEVVDRARADGLDIAVDLKGYTRGTRTALFGQRLAPVQVSYMGYPGTIGHPCMDYFIGDAVSLPPGGEAWFTEKIVRLPHCYQANDDRRIIVPDRRGRRGWGLPERGFVFCCFNHTYKICPDAFDIWMRLLGQVDGSVLWLLRSNRWAEDNLRREAMARGIDPARLVFSAGVPHGEHLGRLALADLFLDTFAVGAHTTASDALWSGLPVLTMTGHQFAARVATSLVHAVGLPELAVPDRKSYEATALALAHDPRGLRDLRERLAANRLTSPLFRTADYTRGVEEAFEEMNRRRLAGLSPDHFEVA</sequence>
<evidence type="ECO:0000259" key="9">
    <source>
        <dbReference type="Pfam" id="PF13844"/>
    </source>
</evidence>
<dbReference type="EC" id="2.4.1.255" evidence="3"/>
<dbReference type="PANTHER" id="PTHR44998">
    <property type="match status" value="1"/>
</dbReference>
<evidence type="ECO:0000256" key="1">
    <source>
        <dbReference type="ARBA" id="ARBA00004922"/>
    </source>
</evidence>
<evidence type="ECO:0000256" key="7">
    <source>
        <dbReference type="ARBA" id="ARBA00022803"/>
    </source>
</evidence>
<name>A0A2W5QB52_9SPHN</name>
<feature type="repeat" description="TPR" evidence="8">
    <location>
        <begin position="190"/>
        <end position="223"/>
    </location>
</feature>
<accession>A0A2W5QB52</accession>
<keyword evidence="5" id="KW-0808">Transferase</keyword>
<feature type="repeat" description="TPR" evidence="8">
    <location>
        <begin position="258"/>
        <end position="291"/>
    </location>
</feature>
<keyword evidence="4" id="KW-0328">Glycosyltransferase</keyword>
<dbReference type="AlphaFoldDB" id="A0A2W5QB52"/>
<dbReference type="EMBL" id="QFPX01000008">
    <property type="protein sequence ID" value="PZQ54707.1"/>
    <property type="molecule type" value="Genomic_DNA"/>
</dbReference>
<evidence type="ECO:0000256" key="2">
    <source>
        <dbReference type="ARBA" id="ARBA00005386"/>
    </source>
</evidence>
<dbReference type="InterPro" id="IPR029489">
    <property type="entry name" value="OGT/SEC/SPY_C"/>
</dbReference>
<dbReference type="Proteomes" id="UP000249082">
    <property type="component" value="Unassembled WGS sequence"/>
</dbReference>
<feature type="repeat" description="TPR" evidence="8">
    <location>
        <begin position="224"/>
        <end position="257"/>
    </location>
</feature>
<dbReference type="InterPro" id="IPR011990">
    <property type="entry name" value="TPR-like_helical_dom_sf"/>
</dbReference>
<dbReference type="SUPFAM" id="SSF48452">
    <property type="entry name" value="TPR-like"/>
    <property type="match status" value="1"/>
</dbReference>
<feature type="repeat" description="TPR" evidence="8">
    <location>
        <begin position="88"/>
        <end position="121"/>
    </location>
</feature>
<dbReference type="SMART" id="SM00028">
    <property type="entry name" value="TPR"/>
    <property type="match status" value="7"/>
</dbReference>
<keyword evidence="7 8" id="KW-0802">TPR repeat</keyword>
<proteinExistence type="inferred from homology"/>
<feature type="domain" description="O-GlcNAc transferase C-terminal" evidence="9">
    <location>
        <begin position="532"/>
        <end position="715"/>
    </location>
</feature>
<keyword evidence="6" id="KW-0677">Repeat</keyword>
<dbReference type="Pfam" id="PF13432">
    <property type="entry name" value="TPR_16"/>
    <property type="match status" value="3"/>
</dbReference>
<feature type="domain" description="O-GlcNAc transferase C-terminal" evidence="9">
    <location>
        <begin position="364"/>
        <end position="525"/>
    </location>
</feature>
<dbReference type="InterPro" id="IPR019734">
    <property type="entry name" value="TPR_rpt"/>
</dbReference>
<protein>
    <recommendedName>
        <fullName evidence="3">protein O-GlcNAc transferase</fullName>
        <ecNumber evidence="3">2.4.1.255</ecNumber>
    </recommendedName>
</protein>
<comment type="similarity">
    <text evidence="2">Belongs to the glycosyltransferase 41 family. O-GlcNAc transferase subfamily.</text>
</comment>
<dbReference type="GO" id="GO:0097363">
    <property type="term" value="F:protein O-acetylglucosaminyltransferase activity"/>
    <property type="evidence" value="ECO:0007669"/>
    <property type="project" value="UniProtKB-EC"/>
</dbReference>